<accession>A0A5N5SN30</accession>
<evidence type="ECO:0000256" key="1">
    <source>
        <dbReference type="PROSITE-ProRule" id="PRU00042"/>
    </source>
</evidence>
<sequence>MKRKMVKKMKVEEDNLEKNQENPKVEDRGKEKPAKKKNSKNICKICGKTFRSKSAMYGHSAMHVRKKEKMKEEMNNRDEDMQVTETEVKCPIPKEEKPDPGILHEGETIEDGTIKLENLNVIQESDEKGVKIAHVQEDMKAPPISDFDIPLKKEGYDSGSLVKKEENKSIEESNLSPFSENKKDEIYCAVEVEKENVTDTGQTLLNNDALGSTNENGDNAEESSLLKCTDMKSGDIQSRSSSPSDDIGDNGSSGGTSTSAEPDLKNLAAEPDVDNFELVAASFLELRDLILKFGSLPPKYKREKKEALEKKSEDEEEEENDDDEEEEKDENVDCDETEDLKEKVNQVEEEPKRPKCEQKLHQALCKLLHQLGASELKLNSLHRQLRKKIWGEYLDWHNRESAYVDPAEEVWKSDPEPEPTPSATQTPKPSSSSSSSEESYNEDGTRKRKLRKRRVKRLPPPDPPSPPSAPNSRAASPVNPTAEDTIAVSSRGRVRKVKRIVNYDRLDFDKLAQEAEEEAEKQKERKKKKKEEDTSREIALREAAQSLHIPSSGVRRYIISKEGEVVGYIGNDGQVHSGYVKPKEQEIRGNQSQEKETTPKKINAAKPPQETSNKTPKVVVSAVNQAGTLVYVRLVGIQALEMMKLIESSKNDPPRQIKLQRFSQTFTFYTNSYILTENIPGYPDSDTSDPQVLAKLSSPTINKSLSNSPKVSPKKTVALAPTVSSPEVPASKPPNPVALAYQGVTASTTFERETIKPPPSSSCATLSASTRLVFASPSAVPSVPPITPTTGIRLPVSSASTPTPLLVQTENGQQLQVGLSSEKLSQIVQKTGQRIVAIPNDKGGYTISLIPSANTQTNPNLNINKNVTTCSQGIQGSPQKSVVAQLLPTAVSGSSGTTHQSVSIIKNRLPTAFKYSCIISTTNDFELYS</sequence>
<name>A0A5N5SN30_9CRUS</name>
<keyword evidence="5" id="KW-1185">Reference proteome</keyword>
<feature type="region of interest" description="Disordered" evidence="2">
    <location>
        <begin position="57"/>
        <end position="105"/>
    </location>
</feature>
<protein>
    <recommendedName>
        <fullName evidence="3">C2H2-type domain-containing protein</fullName>
    </recommendedName>
</protein>
<keyword evidence="1" id="KW-0479">Metal-binding</keyword>
<evidence type="ECO:0000259" key="3">
    <source>
        <dbReference type="PROSITE" id="PS50157"/>
    </source>
</evidence>
<feature type="domain" description="C2H2-type" evidence="3">
    <location>
        <begin position="41"/>
        <end position="68"/>
    </location>
</feature>
<gene>
    <name evidence="4" type="ORF">Anas_10736</name>
</gene>
<evidence type="ECO:0000313" key="4">
    <source>
        <dbReference type="EMBL" id="KAB7495110.1"/>
    </source>
</evidence>
<feature type="compositionally biased region" description="Pro residues" evidence="2">
    <location>
        <begin position="458"/>
        <end position="469"/>
    </location>
</feature>
<feature type="compositionally biased region" description="Basic and acidic residues" evidence="2">
    <location>
        <begin position="158"/>
        <end position="171"/>
    </location>
</feature>
<organism evidence="4 5">
    <name type="scientific">Armadillidium nasatum</name>
    <dbReference type="NCBI Taxonomy" id="96803"/>
    <lineage>
        <taxon>Eukaryota</taxon>
        <taxon>Metazoa</taxon>
        <taxon>Ecdysozoa</taxon>
        <taxon>Arthropoda</taxon>
        <taxon>Crustacea</taxon>
        <taxon>Multicrustacea</taxon>
        <taxon>Malacostraca</taxon>
        <taxon>Eumalacostraca</taxon>
        <taxon>Peracarida</taxon>
        <taxon>Isopoda</taxon>
        <taxon>Oniscidea</taxon>
        <taxon>Crinocheta</taxon>
        <taxon>Armadillidiidae</taxon>
        <taxon>Armadillidium</taxon>
    </lineage>
</organism>
<feature type="region of interest" description="Disordered" evidence="2">
    <location>
        <begin position="301"/>
        <end position="356"/>
    </location>
</feature>
<feature type="compositionally biased region" description="Basic and acidic residues" evidence="2">
    <location>
        <begin position="581"/>
        <end position="599"/>
    </location>
</feature>
<dbReference type="PROSITE" id="PS50157">
    <property type="entry name" value="ZINC_FINGER_C2H2_2"/>
    <property type="match status" value="1"/>
</dbReference>
<feature type="compositionally biased region" description="Acidic residues" evidence="2">
    <location>
        <begin position="314"/>
        <end position="339"/>
    </location>
</feature>
<feature type="region of interest" description="Disordered" evidence="2">
    <location>
        <begin position="158"/>
        <end position="182"/>
    </location>
</feature>
<evidence type="ECO:0000313" key="5">
    <source>
        <dbReference type="Proteomes" id="UP000326759"/>
    </source>
</evidence>
<feature type="compositionally biased region" description="Polar residues" evidence="2">
    <location>
        <begin position="198"/>
        <end position="217"/>
    </location>
</feature>
<dbReference type="Proteomes" id="UP000326759">
    <property type="component" value="Unassembled WGS sequence"/>
</dbReference>
<dbReference type="GO" id="GO:0008270">
    <property type="term" value="F:zinc ion binding"/>
    <property type="evidence" value="ECO:0007669"/>
    <property type="project" value="UniProtKB-KW"/>
</dbReference>
<dbReference type="PROSITE" id="PS00028">
    <property type="entry name" value="ZINC_FINGER_C2H2_1"/>
    <property type="match status" value="1"/>
</dbReference>
<feature type="compositionally biased region" description="Basic residues" evidence="2">
    <location>
        <begin position="446"/>
        <end position="457"/>
    </location>
</feature>
<dbReference type="AlphaFoldDB" id="A0A5N5SN30"/>
<feature type="compositionally biased region" description="Low complexity" evidence="2">
    <location>
        <begin position="470"/>
        <end position="480"/>
    </location>
</feature>
<reference evidence="4 5" key="1">
    <citation type="journal article" date="2019" name="PLoS Biol.">
        <title>Sex chromosomes control vertical transmission of feminizing Wolbachia symbionts in an isopod.</title>
        <authorList>
            <person name="Becking T."/>
            <person name="Chebbi M.A."/>
            <person name="Giraud I."/>
            <person name="Moumen B."/>
            <person name="Laverre T."/>
            <person name="Caubet Y."/>
            <person name="Peccoud J."/>
            <person name="Gilbert C."/>
            <person name="Cordaux R."/>
        </authorList>
    </citation>
    <scope>NUCLEOTIDE SEQUENCE [LARGE SCALE GENOMIC DNA]</scope>
    <source>
        <strain evidence="4">ANa2</strain>
        <tissue evidence="4">Whole body excluding digestive tract and cuticle</tissue>
    </source>
</reference>
<dbReference type="EMBL" id="SEYY01023069">
    <property type="protein sequence ID" value="KAB7495110.1"/>
    <property type="molecule type" value="Genomic_DNA"/>
</dbReference>
<feature type="compositionally biased region" description="Basic and acidic residues" evidence="2">
    <location>
        <begin position="69"/>
        <end position="105"/>
    </location>
</feature>
<feature type="compositionally biased region" description="Basic and acidic residues" evidence="2">
    <location>
        <begin position="9"/>
        <end position="32"/>
    </location>
</feature>
<feature type="region of interest" description="Disordered" evidence="2">
    <location>
        <begin position="577"/>
        <end position="616"/>
    </location>
</feature>
<keyword evidence="1" id="KW-0863">Zinc-finger</keyword>
<feature type="compositionally biased region" description="Basic and acidic residues" evidence="2">
    <location>
        <begin position="340"/>
        <end position="356"/>
    </location>
</feature>
<proteinExistence type="predicted"/>
<feature type="region of interest" description="Disordered" evidence="2">
    <location>
        <begin position="515"/>
        <end position="536"/>
    </location>
</feature>
<dbReference type="InterPro" id="IPR013087">
    <property type="entry name" value="Znf_C2H2_type"/>
</dbReference>
<comment type="caution">
    <text evidence="4">The sequence shown here is derived from an EMBL/GenBank/DDBJ whole genome shotgun (WGS) entry which is preliminary data.</text>
</comment>
<feature type="region of interest" description="Disordered" evidence="2">
    <location>
        <begin position="1"/>
        <end position="39"/>
    </location>
</feature>
<feature type="compositionally biased region" description="Basic and acidic residues" evidence="2">
    <location>
        <begin position="303"/>
        <end position="313"/>
    </location>
</feature>
<feature type="region of interest" description="Disordered" evidence="2">
    <location>
        <begin position="703"/>
        <end position="731"/>
    </location>
</feature>
<dbReference type="OrthoDB" id="21449at2759"/>
<evidence type="ECO:0000256" key="2">
    <source>
        <dbReference type="SAM" id="MobiDB-lite"/>
    </source>
</evidence>
<feature type="region of interest" description="Disordered" evidence="2">
    <location>
        <begin position="197"/>
        <end position="271"/>
    </location>
</feature>
<keyword evidence="1" id="KW-0862">Zinc</keyword>
<feature type="region of interest" description="Disordered" evidence="2">
    <location>
        <begin position="405"/>
        <end position="493"/>
    </location>
</feature>